<gene>
    <name evidence="2" type="ORF">RM549_09705</name>
</gene>
<organism evidence="2 3">
    <name type="scientific">Autumnicola patrickiae</name>
    <dbReference type="NCBI Taxonomy" id="3075591"/>
    <lineage>
        <taxon>Bacteria</taxon>
        <taxon>Pseudomonadati</taxon>
        <taxon>Bacteroidota</taxon>
        <taxon>Flavobacteriia</taxon>
        <taxon>Flavobacteriales</taxon>
        <taxon>Flavobacteriaceae</taxon>
        <taxon>Autumnicola</taxon>
    </lineage>
</organism>
<dbReference type="Pfam" id="PF09407">
    <property type="entry name" value="AbiEi_1"/>
    <property type="match status" value="1"/>
</dbReference>
<dbReference type="EMBL" id="JAVRHM010000009">
    <property type="protein sequence ID" value="MDT0690058.1"/>
    <property type="molecule type" value="Genomic_DNA"/>
</dbReference>
<reference evidence="2 3" key="1">
    <citation type="submission" date="2023-09" db="EMBL/GenBank/DDBJ databases">
        <authorList>
            <person name="Rey-Velasco X."/>
        </authorList>
    </citation>
    <scope>NUCLEOTIDE SEQUENCE [LARGE SCALE GENOMIC DNA]</scope>
    <source>
        <strain evidence="2 3">F188</strain>
    </source>
</reference>
<feature type="domain" description="AbiEi antitoxin C-terminal" evidence="1">
    <location>
        <begin position="83"/>
        <end position="224"/>
    </location>
</feature>
<accession>A0ABU3E2D1</accession>
<dbReference type="InterPro" id="IPR018547">
    <property type="entry name" value="AbiEi_C"/>
</dbReference>
<comment type="caution">
    <text evidence="2">The sequence shown here is derived from an EMBL/GenBank/DDBJ whole genome shotgun (WGS) entry which is preliminary data.</text>
</comment>
<dbReference type="Proteomes" id="UP001261624">
    <property type="component" value="Unassembled WGS sequence"/>
</dbReference>
<dbReference type="RefSeq" id="WP_311684183.1">
    <property type="nucleotide sequence ID" value="NZ_JAVRHM010000009.1"/>
</dbReference>
<keyword evidence="3" id="KW-1185">Reference proteome</keyword>
<evidence type="ECO:0000313" key="3">
    <source>
        <dbReference type="Proteomes" id="UP001261624"/>
    </source>
</evidence>
<protein>
    <submittedName>
        <fullName evidence="2">Type IV toxin-antitoxin system AbiEi family antitoxin</fullName>
    </submittedName>
</protein>
<proteinExistence type="predicted"/>
<name>A0ABU3E2D1_9FLAO</name>
<evidence type="ECO:0000313" key="2">
    <source>
        <dbReference type="EMBL" id="MDT0690058.1"/>
    </source>
</evidence>
<evidence type="ECO:0000259" key="1">
    <source>
        <dbReference type="Pfam" id="PF09407"/>
    </source>
</evidence>
<sequence>MAKITIFLEILLKVSLSEFIKERLSYEEYAFTWNELVEGTSGKSESLIRNDLYYAVGNGDVVSLRHKFYLIIPPRYSHSGKLPIELYIDKLFSFLNRNYYLGLYSAARYYEASHQQIQKEYILHDKSPLLSVSKGAVKLDFFTVSNWPEKNILNRKGDAGIFKISSPALTAADLLHHQSKIGGLNRTLSILEELFEEVEVSDINDLLSWYSQRSVLQRFGFLLNEYNSNSEPAELIYSHLKLQKFYPVLLSPKSNQKAGAVNNRWKVDVNIKMESDL</sequence>